<dbReference type="EMBL" id="JNGW01000098">
    <property type="protein sequence ID" value="KDR51610.1"/>
    <property type="molecule type" value="Genomic_DNA"/>
</dbReference>
<evidence type="ECO:0000313" key="2">
    <source>
        <dbReference type="Proteomes" id="UP000027442"/>
    </source>
</evidence>
<sequence>MNKFDVISSILESETFNKKGIELDLSSSTISDYEKTCLKDKVEQMHCSAGYRRNIQVLIPLVKAAFIDLPLASKIYLSTINGNSLAEIIKKIDSDSKKWESKIIINFIINDEAILKVIDELYNRIDSLSSIEQIRWGAAVENDVTNKYCLEIISYS</sequence>
<comment type="caution">
    <text evidence="1">The sequence shown here is derived from an EMBL/GenBank/DDBJ whole genome shotgun (WGS) entry which is preliminary data.</text>
</comment>
<dbReference type="Proteomes" id="UP000027442">
    <property type="component" value="Unassembled WGS sequence"/>
</dbReference>
<organism evidence="1 2">
    <name type="scientific">Hoylesella loescheii DSM 19665 = JCM 12249 = ATCC 15930</name>
    <dbReference type="NCBI Taxonomy" id="1122985"/>
    <lineage>
        <taxon>Bacteria</taxon>
        <taxon>Pseudomonadati</taxon>
        <taxon>Bacteroidota</taxon>
        <taxon>Bacteroidia</taxon>
        <taxon>Bacteroidales</taxon>
        <taxon>Prevotellaceae</taxon>
        <taxon>Hoylesella</taxon>
    </lineage>
</organism>
<accession>A0A069QFN7</accession>
<dbReference type="AlphaFoldDB" id="A0A069QFN7"/>
<protein>
    <submittedName>
        <fullName evidence="1">Uncharacterized protein</fullName>
    </submittedName>
</protein>
<evidence type="ECO:0000313" key="1">
    <source>
        <dbReference type="EMBL" id="KDR51610.1"/>
    </source>
</evidence>
<name>A0A069QFN7_HOYLO</name>
<dbReference type="RefSeq" id="WP_018966725.1">
    <property type="nucleotide sequence ID" value="NZ_KB899211.1"/>
</dbReference>
<gene>
    <name evidence="1" type="ORF">HMPREF1991_02332</name>
</gene>
<proteinExistence type="predicted"/>
<dbReference type="HOGENOM" id="CLU_1684990_0_0_10"/>
<dbReference type="PATRIC" id="fig|1122985.7.peg.2416"/>
<keyword evidence="2" id="KW-1185">Reference proteome</keyword>
<reference evidence="1 2" key="1">
    <citation type="submission" date="2013-08" db="EMBL/GenBank/DDBJ databases">
        <authorList>
            <person name="Weinstock G."/>
            <person name="Sodergren E."/>
            <person name="Wylie T."/>
            <person name="Fulton L."/>
            <person name="Fulton R."/>
            <person name="Fronick C."/>
            <person name="O'Laughlin M."/>
            <person name="Godfrey J."/>
            <person name="Miner T."/>
            <person name="Herter B."/>
            <person name="Appelbaum E."/>
            <person name="Cordes M."/>
            <person name="Lek S."/>
            <person name="Wollam A."/>
            <person name="Pepin K.H."/>
            <person name="Palsikar V.B."/>
            <person name="Mitreva M."/>
            <person name="Wilson R.K."/>
        </authorList>
    </citation>
    <scope>NUCLEOTIDE SEQUENCE [LARGE SCALE GENOMIC DNA]</scope>
    <source>
        <strain evidence="1 2">ATCC 15930</strain>
    </source>
</reference>